<dbReference type="GO" id="GO:0051539">
    <property type="term" value="F:4 iron, 4 sulfur cluster binding"/>
    <property type="evidence" value="ECO:0007669"/>
    <property type="project" value="UniProtKB-KW"/>
</dbReference>
<evidence type="ECO:0000256" key="1">
    <source>
        <dbReference type="ARBA" id="ARBA00022485"/>
    </source>
</evidence>
<feature type="domain" description="4Fe-4S ferredoxin-type" evidence="5">
    <location>
        <begin position="55"/>
        <end position="86"/>
    </location>
</feature>
<protein>
    <submittedName>
        <fullName evidence="6">4Fe-4S ferredoxin</fullName>
    </submittedName>
</protein>
<reference evidence="7" key="2">
    <citation type="journal article" date="2016" name="Int. J. Syst. Evol. Microbiol.">
        <title>Complete genome sequence and cell structure of Limnochorda pilosa, a Gram-negative spore-former within the phylum Firmicutes.</title>
        <authorList>
            <person name="Watanabe M."/>
            <person name="Kojima H."/>
            <person name="Fukui M."/>
        </authorList>
    </citation>
    <scope>NUCLEOTIDE SEQUENCE [LARGE SCALE GENOMIC DNA]</scope>
    <source>
        <strain evidence="7">HC45</strain>
    </source>
</reference>
<dbReference type="GO" id="GO:0046872">
    <property type="term" value="F:metal ion binding"/>
    <property type="evidence" value="ECO:0007669"/>
    <property type="project" value="UniProtKB-KW"/>
</dbReference>
<evidence type="ECO:0000313" key="6">
    <source>
        <dbReference type="EMBL" id="BAS27197.1"/>
    </source>
</evidence>
<dbReference type="EMBL" id="AP014924">
    <property type="protein sequence ID" value="BAS27197.1"/>
    <property type="molecule type" value="Genomic_DNA"/>
</dbReference>
<dbReference type="PANTHER" id="PTHR43177:SF9">
    <property type="entry name" value="PROTEIN NRFC"/>
    <property type="match status" value="1"/>
</dbReference>
<dbReference type="Pfam" id="PF13247">
    <property type="entry name" value="Fer4_11"/>
    <property type="match status" value="1"/>
</dbReference>
<name>A0A0K2SJL4_LIMPI</name>
<dbReference type="InterPro" id="IPR050954">
    <property type="entry name" value="ET_IronSulfur_Cluster-Binding"/>
</dbReference>
<evidence type="ECO:0000259" key="5">
    <source>
        <dbReference type="PROSITE" id="PS51379"/>
    </source>
</evidence>
<dbReference type="SUPFAM" id="SSF54862">
    <property type="entry name" value="4Fe-4S ferredoxins"/>
    <property type="match status" value="1"/>
</dbReference>
<keyword evidence="7" id="KW-1185">Reference proteome</keyword>
<dbReference type="Gene3D" id="3.30.70.20">
    <property type="match status" value="2"/>
</dbReference>
<dbReference type="OrthoDB" id="9810688at2"/>
<sequence>MADVKGRRYGFVILTRRCIDCEACQVACRAENQVPLGHSRNWVRSGGVEGAFPDLSLRFEPGNCMHCDHPVCVDVCPTGASHQRADGVVLVDANRCVGCRYCVVSCPYEARFIDEERGLADKCTLCVHRLDRGTPPSCVTTCVGGARWAGDLNDPNSLVSRLLATYPHRQLLTELGTGPAVYYIDAPVPTDDRTGLPSVRGEVRDRLVHAAAKEV</sequence>
<dbReference type="CDD" id="cd10551">
    <property type="entry name" value="PsrB"/>
    <property type="match status" value="1"/>
</dbReference>
<feature type="domain" description="4Fe-4S ferredoxin-type" evidence="5">
    <location>
        <begin position="87"/>
        <end position="116"/>
    </location>
</feature>
<dbReference type="PROSITE" id="PS00198">
    <property type="entry name" value="4FE4S_FER_1"/>
    <property type="match status" value="1"/>
</dbReference>
<dbReference type="InterPro" id="IPR017900">
    <property type="entry name" value="4Fe4S_Fe_S_CS"/>
</dbReference>
<dbReference type="InterPro" id="IPR017896">
    <property type="entry name" value="4Fe4S_Fe-S-bd"/>
</dbReference>
<gene>
    <name evidence="6" type="ORF">LIP_1346</name>
</gene>
<evidence type="ECO:0000313" key="7">
    <source>
        <dbReference type="Proteomes" id="UP000065807"/>
    </source>
</evidence>
<dbReference type="PANTHER" id="PTHR43177">
    <property type="entry name" value="PROTEIN NRFC"/>
    <property type="match status" value="1"/>
</dbReference>
<organism evidence="6 7">
    <name type="scientific">Limnochorda pilosa</name>
    <dbReference type="NCBI Taxonomy" id="1555112"/>
    <lineage>
        <taxon>Bacteria</taxon>
        <taxon>Bacillati</taxon>
        <taxon>Bacillota</taxon>
        <taxon>Limnochordia</taxon>
        <taxon>Limnochordales</taxon>
        <taxon>Limnochordaceae</taxon>
        <taxon>Limnochorda</taxon>
    </lineage>
</organism>
<dbReference type="STRING" id="1555112.LIP_1346"/>
<dbReference type="AlphaFoldDB" id="A0A0K2SJL4"/>
<proteinExistence type="predicted"/>
<dbReference type="KEGG" id="lpil:LIP_1346"/>
<keyword evidence="2" id="KW-0479">Metal-binding</keyword>
<dbReference type="RefSeq" id="WP_068135740.1">
    <property type="nucleotide sequence ID" value="NZ_AP014924.1"/>
</dbReference>
<evidence type="ECO:0000256" key="4">
    <source>
        <dbReference type="ARBA" id="ARBA00023014"/>
    </source>
</evidence>
<dbReference type="PROSITE" id="PS51379">
    <property type="entry name" value="4FE4S_FER_2"/>
    <property type="match status" value="2"/>
</dbReference>
<keyword evidence="3" id="KW-0408">Iron</keyword>
<keyword evidence="4" id="KW-0411">Iron-sulfur</keyword>
<dbReference type="Proteomes" id="UP000065807">
    <property type="component" value="Chromosome"/>
</dbReference>
<accession>A0A0K2SJL4</accession>
<reference evidence="7" key="1">
    <citation type="submission" date="2015-07" db="EMBL/GenBank/DDBJ databases">
        <title>Complete genome sequence and phylogenetic analysis of Limnochorda pilosa.</title>
        <authorList>
            <person name="Watanabe M."/>
            <person name="Kojima H."/>
            <person name="Fukui M."/>
        </authorList>
    </citation>
    <scope>NUCLEOTIDE SEQUENCE [LARGE SCALE GENOMIC DNA]</scope>
    <source>
        <strain evidence="7">HC45</strain>
    </source>
</reference>
<evidence type="ECO:0000256" key="2">
    <source>
        <dbReference type="ARBA" id="ARBA00022723"/>
    </source>
</evidence>
<keyword evidence="1" id="KW-0004">4Fe-4S</keyword>
<evidence type="ECO:0000256" key="3">
    <source>
        <dbReference type="ARBA" id="ARBA00023004"/>
    </source>
</evidence>